<sequence>MDGLELASWVDEEHLRRVHKRIKQAVKRTVERLRDCMNGYKWALFLFLTFFPPVRRAGSGRHLADAHDRCHCLYILWVGAFPEKLYPPTQLEYHHLPVAVDTMNSWMANPCCLLWLVAAIGLTGYPGLTFAATDMVNYKHLNCDPSGKLPCPPLSTAPIVDFKPERSANRVRQPVHRLSKSYQEKYKLAVARMKALPASHPLSFTAQAAIHQAYCDGYYRYDNAAAKNQTFDVHFSWIFAPWHRIYIYFYERALRELVGDDTFALPYWSWDAPDGMVIPPLFRDRSNNNSLYDPYRNKANLDKLVDLDYLSNARPEPIDFNGPKDDKYMDAVNCNLCTVYDQQIRSGKGAVNFLGGVPNFTDTDRSSSGTLEQMAHTAMHVWTGRAPNSTADNSTCAVEHDGSYNCLNDMGFLGSSGRDPLFYSHHANVDRLWHIWATTPRGGNGFSNPAWLDASFVFFDGVRHPRRVRIKFRDVLDTRNLGYTYAAVADKPPFLSCNLTSLVPHGGGGGGGGKVAPTFPLILKDGEVVEVPGVALPAAPPGPGQDRVLVIDRIEYDPTEENKFDVAINVPTESAAKVAPQYKEYVGCFAVVPSSVQSGGKMKGKVTLAIDDVLADVAGNSTTVDVVIVPRTPYEIKLYQAPTIQMTNMN</sequence>
<reference evidence="9 10" key="1">
    <citation type="submission" date="2024-02" db="EMBL/GenBank/DDBJ databases">
        <title>High-quality chromosome-scale genome assembly of Pensacola bahiagrass (Paspalum notatum Flugge var. saurae).</title>
        <authorList>
            <person name="Vega J.M."/>
            <person name="Podio M."/>
            <person name="Orjuela J."/>
            <person name="Siena L.A."/>
            <person name="Pessino S.C."/>
            <person name="Combes M.C."/>
            <person name="Mariac C."/>
            <person name="Albertini E."/>
            <person name="Pupilli F."/>
            <person name="Ortiz J.P.A."/>
            <person name="Leblanc O."/>
        </authorList>
    </citation>
    <scope>NUCLEOTIDE SEQUENCE [LARGE SCALE GENOMIC DNA]</scope>
    <source>
        <strain evidence="9">R1</strain>
        <tissue evidence="9">Leaf</tissue>
    </source>
</reference>
<dbReference type="InterPro" id="IPR022740">
    <property type="entry name" value="Polyphenol_oxidase_C"/>
</dbReference>
<dbReference type="GO" id="GO:0004097">
    <property type="term" value="F:catechol oxidase activity"/>
    <property type="evidence" value="ECO:0007669"/>
    <property type="project" value="InterPro"/>
</dbReference>
<dbReference type="Pfam" id="PF00264">
    <property type="entry name" value="Tyrosinase"/>
    <property type="match status" value="1"/>
</dbReference>
<dbReference type="InterPro" id="IPR008922">
    <property type="entry name" value="Di-copper_centre_dom_sf"/>
</dbReference>
<dbReference type="InterPro" id="IPR022739">
    <property type="entry name" value="Polyphenol_oxidase_cen"/>
</dbReference>
<gene>
    <name evidence="9" type="ORF">U9M48_040515</name>
</gene>
<dbReference type="Pfam" id="PF12143">
    <property type="entry name" value="PPO1_KFDV"/>
    <property type="match status" value="1"/>
</dbReference>
<keyword evidence="10" id="KW-1185">Reference proteome</keyword>
<dbReference type="PRINTS" id="PR00092">
    <property type="entry name" value="TYROSINASE"/>
</dbReference>
<evidence type="ECO:0000256" key="1">
    <source>
        <dbReference type="ARBA" id="ARBA00001973"/>
    </source>
</evidence>
<organism evidence="9 10">
    <name type="scientific">Paspalum notatum var. saurae</name>
    <dbReference type="NCBI Taxonomy" id="547442"/>
    <lineage>
        <taxon>Eukaryota</taxon>
        <taxon>Viridiplantae</taxon>
        <taxon>Streptophyta</taxon>
        <taxon>Embryophyta</taxon>
        <taxon>Tracheophyta</taxon>
        <taxon>Spermatophyta</taxon>
        <taxon>Magnoliopsida</taxon>
        <taxon>Liliopsida</taxon>
        <taxon>Poales</taxon>
        <taxon>Poaceae</taxon>
        <taxon>PACMAD clade</taxon>
        <taxon>Panicoideae</taxon>
        <taxon>Andropogonodae</taxon>
        <taxon>Paspaleae</taxon>
        <taxon>Paspalinae</taxon>
        <taxon>Paspalum</taxon>
    </lineage>
</organism>
<evidence type="ECO:0000256" key="4">
    <source>
        <dbReference type="ARBA" id="ARBA00022784"/>
    </source>
</evidence>
<evidence type="ECO:0000313" key="10">
    <source>
        <dbReference type="Proteomes" id="UP001341281"/>
    </source>
</evidence>
<accession>A0AAQ3XDA6</accession>
<evidence type="ECO:0000256" key="7">
    <source>
        <dbReference type="ARBA" id="ARBA00023157"/>
    </source>
</evidence>
<dbReference type="InterPro" id="IPR050316">
    <property type="entry name" value="Tyrosinase/Hemocyanin"/>
</dbReference>
<dbReference type="GO" id="GO:0046872">
    <property type="term" value="F:metal ion binding"/>
    <property type="evidence" value="ECO:0007669"/>
    <property type="project" value="UniProtKB-KW"/>
</dbReference>
<comment type="cofactor">
    <cofactor evidence="1">
        <name>Cu(2+)</name>
        <dbReference type="ChEBI" id="CHEBI:29036"/>
    </cofactor>
</comment>
<keyword evidence="4" id="KW-0883">Thioether bond</keyword>
<comment type="similarity">
    <text evidence="2">Belongs to the tyrosinase family.</text>
</comment>
<evidence type="ECO:0000256" key="5">
    <source>
        <dbReference type="ARBA" id="ARBA00023002"/>
    </source>
</evidence>
<name>A0AAQ3XDA6_PASNO</name>
<keyword evidence="5" id="KW-0560">Oxidoreductase</keyword>
<dbReference type="Gene3D" id="1.10.1280.10">
    <property type="entry name" value="Di-copper center containing domain from catechol oxidase"/>
    <property type="match status" value="1"/>
</dbReference>
<dbReference type="InterPro" id="IPR002227">
    <property type="entry name" value="Tyrosinase_Cu-bd"/>
</dbReference>
<dbReference type="PANTHER" id="PTHR11474:SF86">
    <property type="entry name" value="TYROSINASE COPPER-BINDING DOMAIN-CONTAINING PROTEIN"/>
    <property type="match status" value="1"/>
</dbReference>
<evidence type="ECO:0000313" key="9">
    <source>
        <dbReference type="EMBL" id="WVZ94648.1"/>
    </source>
</evidence>
<keyword evidence="7" id="KW-1015">Disulfide bond</keyword>
<proteinExistence type="inferred from homology"/>
<dbReference type="AlphaFoldDB" id="A0AAQ3XDA6"/>
<evidence type="ECO:0000256" key="3">
    <source>
        <dbReference type="ARBA" id="ARBA00022723"/>
    </source>
</evidence>
<keyword evidence="6" id="KW-0186">Copper</keyword>
<dbReference type="SUPFAM" id="SSF48056">
    <property type="entry name" value="Di-copper centre-containing domain"/>
    <property type="match status" value="1"/>
</dbReference>
<evidence type="ECO:0000259" key="8">
    <source>
        <dbReference type="PROSITE" id="PS00498"/>
    </source>
</evidence>
<dbReference type="PROSITE" id="PS00498">
    <property type="entry name" value="TYROSINASE_2"/>
    <property type="match status" value="1"/>
</dbReference>
<dbReference type="EMBL" id="CP144753">
    <property type="protein sequence ID" value="WVZ94648.1"/>
    <property type="molecule type" value="Genomic_DNA"/>
</dbReference>
<feature type="domain" description="Tyrosinase copper-binding" evidence="8">
    <location>
        <begin position="419"/>
        <end position="430"/>
    </location>
</feature>
<protein>
    <recommendedName>
        <fullName evidence="8">Tyrosinase copper-binding domain-containing protein</fullName>
    </recommendedName>
</protein>
<dbReference type="Pfam" id="PF12142">
    <property type="entry name" value="PPO1_DWL"/>
    <property type="match status" value="1"/>
</dbReference>
<dbReference type="Proteomes" id="UP001341281">
    <property type="component" value="Chromosome 09"/>
</dbReference>
<evidence type="ECO:0000256" key="6">
    <source>
        <dbReference type="ARBA" id="ARBA00023008"/>
    </source>
</evidence>
<dbReference type="PANTHER" id="PTHR11474">
    <property type="entry name" value="TYROSINASE FAMILY MEMBER"/>
    <property type="match status" value="1"/>
</dbReference>
<evidence type="ECO:0000256" key="2">
    <source>
        <dbReference type="ARBA" id="ARBA00009928"/>
    </source>
</evidence>
<keyword evidence="3" id="KW-0479">Metal-binding</keyword>